<reference evidence="4 5" key="1">
    <citation type="journal article" date="2018" name="Front. Microbiol.">
        <title>Prospects for Fungal Bioremediation of Acidic Radioactive Waste Sites: Characterization and Genome Sequence of Rhodotorula taiwanensis MD1149.</title>
        <authorList>
            <person name="Tkavc R."/>
            <person name="Matrosova V.Y."/>
            <person name="Grichenko O.E."/>
            <person name="Gostincar C."/>
            <person name="Volpe R.P."/>
            <person name="Klimenkova P."/>
            <person name="Gaidamakova E.K."/>
            <person name="Zhou C.E."/>
            <person name="Stewart B.J."/>
            <person name="Lyman M.G."/>
            <person name="Malfatti S.A."/>
            <person name="Rubinfeld B."/>
            <person name="Courtot M."/>
            <person name="Singh J."/>
            <person name="Dalgard C.L."/>
            <person name="Hamilton T."/>
            <person name="Frey K.G."/>
            <person name="Gunde-Cimerman N."/>
            <person name="Dugan L."/>
            <person name="Daly M.J."/>
        </authorList>
    </citation>
    <scope>NUCLEOTIDE SEQUENCE [LARGE SCALE GENOMIC DNA]</scope>
    <source>
        <strain evidence="4 5">MD1149</strain>
    </source>
</reference>
<gene>
    <name evidence="4" type="ORF">BMF94_6693</name>
</gene>
<accession>A0A2S5B0I5</accession>
<dbReference type="Gene3D" id="3.40.50.720">
    <property type="entry name" value="NAD(P)-binding Rossmann-like Domain"/>
    <property type="match status" value="1"/>
</dbReference>
<comment type="caution">
    <text evidence="4">The sequence shown here is derived from an EMBL/GenBank/DDBJ whole genome shotgun (WGS) entry which is preliminary data.</text>
</comment>
<dbReference type="FunFam" id="3.40.50.720:FF:000084">
    <property type="entry name" value="Short-chain dehydrogenase reductase"/>
    <property type="match status" value="1"/>
</dbReference>
<organism evidence="4 5">
    <name type="scientific">Rhodotorula taiwanensis</name>
    <dbReference type="NCBI Taxonomy" id="741276"/>
    <lineage>
        <taxon>Eukaryota</taxon>
        <taxon>Fungi</taxon>
        <taxon>Dikarya</taxon>
        <taxon>Basidiomycota</taxon>
        <taxon>Pucciniomycotina</taxon>
        <taxon>Microbotryomycetes</taxon>
        <taxon>Sporidiobolales</taxon>
        <taxon>Sporidiobolaceae</taxon>
        <taxon>Rhodotorula</taxon>
    </lineage>
</organism>
<comment type="similarity">
    <text evidence="1">Belongs to the short-chain dehydrogenases/reductases (SDR) family.</text>
</comment>
<dbReference type="PRINTS" id="PR00081">
    <property type="entry name" value="GDHRDH"/>
</dbReference>
<dbReference type="InterPro" id="IPR036291">
    <property type="entry name" value="NAD(P)-bd_dom_sf"/>
</dbReference>
<dbReference type="PRINTS" id="PR00080">
    <property type="entry name" value="SDRFAMILY"/>
</dbReference>
<evidence type="ECO:0000256" key="2">
    <source>
        <dbReference type="ARBA" id="ARBA00022857"/>
    </source>
</evidence>
<proteinExistence type="inferred from homology"/>
<sequence length="312" mass="34390">MYRQWLGRRICTRLSPVPFTSFARYQPQPRLPQYRMSTTKITSTAEAPADFFSQPQGKGFTIDFEQQVVLVTGGNRGLGVGIVEALAQANAKVAMIYNSAKDAEQVAERLSKKWNTEIKAYQANVGEADKIRAVFAQVEKEMGPVHGVVANSGISVVKPALELNADDFKKVFDVNVLGVFNTAQAAADLWIKRKQPGSIVVISSMSDTIVNSPITQVFYNSSKGAVSNLTRCLAAEWAPNGIRVNNVCPGFIETDQTMHMDPELRKNQSAELPLGRFSKPWEQAGQVVYFLSKYSSYQTGSSAYVDGGYLIW</sequence>
<dbReference type="PANTHER" id="PTHR43008:SF6">
    <property type="entry name" value="NADP-DEPENDENT MANNITOL DEHYDROGENASE"/>
    <property type="match status" value="1"/>
</dbReference>
<dbReference type="SUPFAM" id="SSF51735">
    <property type="entry name" value="NAD(P)-binding Rossmann-fold domains"/>
    <property type="match status" value="1"/>
</dbReference>
<keyword evidence="2" id="KW-0521">NADP</keyword>
<evidence type="ECO:0000313" key="4">
    <source>
        <dbReference type="EMBL" id="POY70294.1"/>
    </source>
</evidence>
<dbReference type="EMBL" id="PJQD01000127">
    <property type="protein sequence ID" value="POY70294.1"/>
    <property type="molecule type" value="Genomic_DNA"/>
</dbReference>
<protein>
    <recommendedName>
        <fullName evidence="6">NADP-dependent mannitol dehydrogenase</fullName>
    </recommendedName>
</protein>
<keyword evidence="3" id="KW-0560">Oxidoreductase</keyword>
<dbReference type="InterPro" id="IPR002347">
    <property type="entry name" value="SDR_fam"/>
</dbReference>
<dbReference type="PANTHER" id="PTHR43008">
    <property type="entry name" value="BENZIL REDUCTASE"/>
    <property type="match status" value="1"/>
</dbReference>
<dbReference type="Proteomes" id="UP000237144">
    <property type="component" value="Unassembled WGS sequence"/>
</dbReference>
<dbReference type="STRING" id="741276.A0A2S5B0I5"/>
<dbReference type="Pfam" id="PF13561">
    <property type="entry name" value="adh_short_C2"/>
    <property type="match status" value="1"/>
</dbReference>
<dbReference type="GO" id="GO:0050664">
    <property type="term" value="F:oxidoreductase activity, acting on NAD(P)H, oxygen as acceptor"/>
    <property type="evidence" value="ECO:0007669"/>
    <property type="project" value="TreeGrafter"/>
</dbReference>
<evidence type="ECO:0000313" key="5">
    <source>
        <dbReference type="Proteomes" id="UP000237144"/>
    </source>
</evidence>
<dbReference type="OrthoDB" id="1888931at2759"/>
<keyword evidence="5" id="KW-1185">Reference proteome</keyword>
<dbReference type="InterPro" id="IPR020904">
    <property type="entry name" value="Sc_DH/Rdtase_CS"/>
</dbReference>
<evidence type="ECO:0000256" key="3">
    <source>
        <dbReference type="ARBA" id="ARBA00023002"/>
    </source>
</evidence>
<name>A0A2S5B0I5_9BASI</name>
<dbReference type="GO" id="GO:0016616">
    <property type="term" value="F:oxidoreductase activity, acting on the CH-OH group of donors, NAD or NADP as acceptor"/>
    <property type="evidence" value="ECO:0007669"/>
    <property type="project" value="UniProtKB-ARBA"/>
</dbReference>
<dbReference type="PROSITE" id="PS00061">
    <property type="entry name" value="ADH_SHORT"/>
    <property type="match status" value="1"/>
</dbReference>
<dbReference type="AlphaFoldDB" id="A0A2S5B0I5"/>
<evidence type="ECO:0008006" key="6">
    <source>
        <dbReference type="Google" id="ProtNLM"/>
    </source>
</evidence>
<evidence type="ECO:0000256" key="1">
    <source>
        <dbReference type="ARBA" id="ARBA00006484"/>
    </source>
</evidence>